<dbReference type="PIRSF" id="PIRSF037442">
    <property type="entry name" value="UCP037442_abhydr"/>
    <property type="match status" value="1"/>
</dbReference>
<protein>
    <submittedName>
        <fullName evidence="2">Lysophospholipase, alpha-beta hydrolase superfamily</fullName>
    </submittedName>
</protein>
<keyword evidence="3" id="KW-1185">Reference proteome</keyword>
<dbReference type="InterPro" id="IPR022742">
    <property type="entry name" value="Hydrolase_4"/>
</dbReference>
<dbReference type="EMBL" id="FZOG01000002">
    <property type="protein sequence ID" value="SNS13453.1"/>
    <property type="molecule type" value="Genomic_DNA"/>
</dbReference>
<dbReference type="InterPro" id="IPR029058">
    <property type="entry name" value="AB_hydrolase_fold"/>
</dbReference>
<name>A0A239C252_9PSED</name>
<dbReference type="Gene3D" id="3.40.50.1820">
    <property type="entry name" value="alpha/beta hydrolase"/>
    <property type="match status" value="1"/>
</dbReference>
<organism evidence="2 3">
    <name type="scientific">Pseudomonas segetis</name>
    <dbReference type="NCBI Taxonomy" id="298908"/>
    <lineage>
        <taxon>Bacteria</taxon>
        <taxon>Pseudomonadati</taxon>
        <taxon>Pseudomonadota</taxon>
        <taxon>Gammaproteobacteria</taxon>
        <taxon>Pseudomonadales</taxon>
        <taxon>Pseudomonadaceae</taxon>
        <taxon>Pseudomonas</taxon>
    </lineage>
</organism>
<dbReference type="AlphaFoldDB" id="A0A239C252"/>
<dbReference type="SUPFAM" id="SSF53474">
    <property type="entry name" value="alpha/beta-Hydrolases"/>
    <property type="match status" value="1"/>
</dbReference>
<evidence type="ECO:0000313" key="2">
    <source>
        <dbReference type="EMBL" id="SNS13453.1"/>
    </source>
</evidence>
<evidence type="ECO:0000259" key="1">
    <source>
        <dbReference type="Pfam" id="PF12146"/>
    </source>
</evidence>
<dbReference type="InterPro" id="IPR051044">
    <property type="entry name" value="MAG_DAG_Lipase"/>
</dbReference>
<dbReference type="Pfam" id="PF12146">
    <property type="entry name" value="Hydrolase_4"/>
    <property type="match status" value="1"/>
</dbReference>
<dbReference type="GO" id="GO:0016787">
    <property type="term" value="F:hydrolase activity"/>
    <property type="evidence" value="ECO:0007669"/>
    <property type="project" value="UniProtKB-KW"/>
</dbReference>
<sequence>MQHEAFWHKSTDCTPLYVNHWFGQQPPKAIVMLAHGMAEHSGRYAGFAQALVANGFELYAHDQRGHGRTAENGTLGHYADANGWNLVVDDLACINHLIRHQHAQAPIFLFGHSMGSYIGQAYLMQHSSSVHGAVLSGSNYQPVALYKSARAIARFEAWRQGPMGHSALIDFLSFGSFNKAFKPNRTPFDWLSRDPDEVDKYINDPLCGFRCSNQLWLDLLAGLQQITPPAKLAQIEASLPLLIIGGARDPVSQGKRLADLAGALKEAGKQHVELKIYPEARHELLNESNRQEVSGFIIDWLEQTLGQPRPFRSTIQEIHQ</sequence>
<proteinExistence type="predicted"/>
<dbReference type="PANTHER" id="PTHR11614">
    <property type="entry name" value="PHOSPHOLIPASE-RELATED"/>
    <property type="match status" value="1"/>
</dbReference>
<dbReference type="InterPro" id="IPR017208">
    <property type="entry name" value="UCP037442_abhydr"/>
</dbReference>
<feature type="domain" description="Serine aminopeptidase S33" evidence="1">
    <location>
        <begin position="25"/>
        <end position="288"/>
    </location>
</feature>
<gene>
    <name evidence="2" type="ORF">SAMN05216255_1432</name>
</gene>
<accession>A0A239C252</accession>
<dbReference type="Proteomes" id="UP000242915">
    <property type="component" value="Unassembled WGS sequence"/>
</dbReference>
<evidence type="ECO:0000313" key="3">
    <source>
        <dbReference type="Proteomes" id="UP000242915"/>
    </source>
</evidence>
<dbReference type="RefSeq" id="WP_089359278.1">
    <property type="nucleotide sequence ID" value="NZ_FZOG01000002.1"/>
</dbReference>
<reference evidence="3" key="1">
    <citation type="submission" date="2017-06" db="EMBL/GenBank/DDBJ databases">
        <authorList>
            <person name="Varghese N."/>
            <person name="Submissions S."/>
        </authorList>
    </citation>
    <scope>NUCLEOTIDE SEQUENCE [LARGE SCALE GENOMIC DNA]</scope>
    <source>
        <strain evidence="3">CIP 108523</strain>
    </source>
</reference>
<keyword evidence="2" id="KW-0378">Hydrolase</keyword>